<feature type="domain" description="ATP-grasp fold RimK-type" evidence="1">
    <location>
        <begin position="111"/>
        <end position="237"/>
    </location>
</feature>
<keyword evidence="3" id="KW-1185">Reference proteome</keyword>
<dbReference type="GO" id="GO:0005840">
    <property type="term" value="C:ribosome"/>
    <property type="evidence" value="ECO:0007669"/>
    <property type="project" value="UniProtKB-KW"/>
</dbReference>
<evidence type="ECO:0000313" key="3">
    <source>
        <dbReference type="Proteomes" id="UP000318416"/>
    </source>
</evidence>
<comment type="caution">
    <text evidence="2">The sequence shown here is derived from an EMBL/GenBank/DDBJ whole genome shotgun (WGS) entry which is preliminary data.</text>
</comment>
<protein>
    <submittedName>
        <fullName evidence="2">Ribosomal protein S6--L-glutamate ligase</fullName>
    </submittedName>
</protein>
<keyword evidence="2" id="KW-0689">Ribosomal protein</keyword>
<dbReference type="PANTHER" id="PTHR21621:SF0">
    <property type="entry name" value="BETA-CITRYLGLUTAMATE SYNTHASE B-RELATED"/>
    <property type="match status" value="1"/>
</dbReference>
<accession>A0A561F1F7</accession>
<name>A0A561F1F7_9ACTN</name>
<keyword evidence="2" id="KW-0436">Ligase</keyword>
<dbReference type="PANTHER" id="PTHR21621">
    <property type="entry name" value="RIBOSOMAL PROTEIN S6 MODIFICATION PROTEIN"/>
    <property type="match status" value="1"/>
</dbReference>
<dbReference type="EMBL" id="VIVR01000001">
    <property type="protein sequence ID" value="TWE21691.1"/>
    <property type="molecule type" value="Genomic_DNA"/>
</dbReference>
<dbReference type="OrthoDB" id="4329754at2"/>
<dbReference type="Gene3D" id="3.30.470.20">
    <property type="entry name" value="ATP-grasp fold, B domain"/>
    <property type="match status" value="1"/>
</dbReference>
<dbReference type="AlphaFoldDB" id="A0A561F1F7"/>
<dbReference type="Proteomes" id="UP000318416">
    <property type="component" value="Unassembled WGS sequence"/>
</dbReference>
<gene>
    <name evidence="2" type="ORF">FB465_6890</name>
</gene>
<organism evidence="2 3">
    <name type="scientific">Kitasatospora atroaurantiaca</name>
    <dbReference type="NCBI Taxonomy" id="285545"/>
    <lineage>
        <taxon>Bacteria</taxon>
        <taxon>Bacillati</taxon>
        <taxon>Actinomycetota</taxon>
        <taxon>Actinomycetes</taxon>
        <taxon>Kitasatosporales</taxon>
        <taxon>Streptomycetaceae</taxon>
        <taxon>Kitasatospora</taxon>
    </lineage>
</organism>
<dbReference type="GO" id="GO:0005737">
    <property type="term" value="C:cytoplasm"/>
    <property type="evidence" value="ECO:0007669"/>
    <property type="project" value="TreeGrafter"/>
</dbReference>
<proteinExistence type="predicted"/>
<dbReference type="GO" id="GO:0018169">
    <property type="term" value="F:ribosomal S6-glutamic acid ligase activity"/>
    <property type="evidence" value="ECO:0007669"/>
    <property type="project" value="TreeGrafter"/>
</dbReference>
<dbReference type="GO" id="GO:0009432">
    <property type="term" value="P:SOS response"/>
    <property type="evidence" value="ECO:0007669"/>
    <property type="project" value="TreeGrafter"/>
</dbReference>
<keyword evidence="2" id="KW-0687">Ribonucleoprotein</keyword>
<evidence type="ECO:0000259" key="1">
    <source>
        <dbReference type="Pfam" id="PF08443"/>
    </source>
</evidence>
<reference evidence="2 3" key="1">
    <citation type="submission" date="2019-06" db="EMBL/GenBank/DDBJ databases">
        <title>Sequencing the genomes of 1000 actinobacteria strains.</title>
        <authorList>
            <person name="Klenk H.-P."/>
        </authorList>
    </citation>
    <scope>NUCLEOTIDE SEQUENCE [LARGE SCALE GENOMIC DNA]</scope>
    <source>
        <strain evidence="2 3">DSM 41649</strain>
    </source>
</reference>
<sequence>MRICLLTSTPGHPLLAATSALLAGRHEVSALTPDGSADPGELADVYLLKARTPAALALARRLEAQGAPVLNSAASTELCQDRVLMAELAEHAGLPFATTTAVDRLAALGPVEHPLVVKSRHSRRGDLVARVTDAAELRALADHWPDEPVVVQDLAPTTGWDHKLWVIAGEVFAELRHSELAPGPRRSARRLTVPRPWAELALQVGEVFGLDVYGVDILDVAGEPLIVDINAFPGIRGQAGAPSALAALALEVAAGRRRPRTVSAPAEERAAA</sequence>
<dbReference type="Pfam" id="PF08443">
    <property type="entry name" value="RimK"/>
    <property type="match status" value="1"/>
</dbReference>
<dbReference type="RefSeq" id="WP_145796764.1">
    <property type="nucleotide sequence ID" value="NZ_BAAABR010000039.1"/>
</dbReference>
<dbReference type="Gene3D" id="3.40.50.20">
    <property type="match status" value="1"/>
</dbReference>
<dbReference type="SUPFAM" id="SSF56059">
    <property type="entry name" value="Glutathione synthetase ATP-binding domain-like"/>
    <property type="match status" value="1"/>
</dbReference>
<evidence type="ECO:0000313" key="2">
    <source>
        <dbReference type="EMBL" id="TWE21691.1"/>
    </source>
</evidence>
<dbReference type="InterPro" id="IPR013651">
    <property type="entry name" value="ATP-grasp_RimK-type"/>
</dbReference>